<gene>
    <name evidence="9" type="ORF">LXN57_14170</name>
</gene>
<dbReference type="InterPro" id="IPR047603">
    <property type="entry name" value="FxsC_N"/>
</dbReference>
<evidence type="ECO:0000256" key="1">
    <source>
        <dbReference type="ARBA" id="ARBA00012513"/>
    </source>
</evidence>
<dbReference type="EMBL" id="JAMQOL010000017">
    <property type="protein sequence ID" value="MCM4078716.1"/>
    <property type="molecule type" value="Genomic_DNA"/>
</dbReference>
<evidence type="ECO:0000256" key="7">
    <source>
        <dbReference type="SAM" id="MobiDB-lite"/>
    </source>
</evidence>
<keyword evidence="3" id="KW-0808">Transferase</keyword>
<dbReference type="PANTHER" id="PTHR43289:SF6">
    <property type="entry name" value="SERINE_THREONINE-PROTEIN KINASE NEKL-3"/>
    <property type="match status" value="1"/>
</dbReference>
<evidence type="ECO:0000259" key="8">
    <source>
        <dbReference type="PROSITE" id="PS50011"/>
    </source>
</evidence>
<dbReference type="InterPro" id="IPR035897">
    <property type="entry name" value="Toll_tir_struct_dom_sf"/>
</dbReference>
<feature type="compositionally biased region" description="Basic and acidic residues" evidence="7">
    <location>
        <begin position="792"/>
        <end position="804"/>
    </location>
</feature>
<evidence type="ECO:0000256" key="6">
    <source>
        <dbReference type="ARBA" id="ARBA00022840"/>
    </source>
</evidence>
<sequence>MTPYFFFSYARRDAGPQLDRFYTDLCNEIAGLTGINPDETGFRDTADISVGMRWLQSIEQALTTCRCFVPNYSPSLFLSQFAGREWSVFSQRVSDASGTGDTIKLVFPVVWRPVADLPLAVAELQYGTAAFGERYRDLGLLELMRMRKFEDDYQAFLSQFAKALVKGVTANNLPPSTERIDLDTVENAFDKLYKPDLAATSKRSSNELLDSLESLYEKRAEVRLEGRQTHDVDIEIAAVKRMLRRERHLSEGDNIGPGLRLVARLRSGGFGEVWKAYDSSRREFVGVKLLHAQFSRDQSMIDRFYRGARVMSGLRHPSVVRILDPRGQHEGRYFFVMELLRGGDLREAVLDGTLTRPDCLSILAEVGNALQFAHDRGVIHRDIKPQNIMLDDEGRPRITDFDLARVADSTGGTRTGAFGTAMFAAPEIWETAKDATPGADIYSLGMTVLFCLYGRDLPIAAFRRPDAFAEQVASGELLRVVRGALAESPSRRYMRIANFAEALRATIDHSRSSANAKREAVRSRSSGSSGRWNRALKDIADSGRYGRLRIGRQHGLVPLGADPLSGLWEFLCEDTGRPPQKRKGQHVLDTEAGLVLVLIPRGTGAIGAQRYKQPNLDHRAQPEEGPVHHVRIQPFFLSKFQMTRAQWQNITGNDPSFLHPELPVSDVGVLPVESVSWQTCTEVLGNVDLRLPAECEWEYACRASSSSAFYFGDDEQELDSFAWFSGNSEGAVHPVGQLSPNAFGLHDMHGNVWEWCRDTWHPTFSGAPTDGSSWISDDSNWKVNRGGGWRSEASRCRSASRDGDPSVSPDWDLGLRPARDVDL</sequence>
<dbReference type="SUPFAM" id="SSF56436">
    <property type="entry name" value="C-type lectin-like"/>
    <property type="match status" value="1"/>
</dbReference>
<dbReference type="InterPro" id="IPR005532">
    <property type="entry name" value="SUMF_dom"/>
</dbReference>
<comment type="caution">
    <text evidence="9">The sequence shown here is derived from an EMBL/GenBank/DDBJ whole genome shotgun (WGS) entry which is preliminary data.</text>
</comment>
<keyword evidence="2" id="KW-0723">Serine/threonine-protein kinase</keyword>
<dbReference type="RefSeq" id="WP_251798560.1">
    <property type="nucleotide sequence ID" value="NZ_JAMQOL010000017.1"/>
</dbReference>
<dbReference type="Proteomes" id="UP001523216">
    <property type="component" value="Unassembled WGS sequence"/>
</dbReference>
<feature type="domain" description="Protein kinase" evidence="8">
    <location>
        <begin position="259"/>
        <end position="507"/>
    </location>
</feature>
<dbReference type="SUPFAM" id="SSF56112">
    <property type="entry name" value="Protein kinase-like (PK-like)"/>
    <property type="match status" value="1"/>
</dbReference>
<evidence type="ECO:0000313" key="9">
    <source>
        <dbReference type="EMBL" id="MCM4078716.1"/>
    </source>
</evidence>
<dbReference type="Pfam" id="PF00069">
    <property type="entry name" value="Pkinase"/>
    <property type="match status" value="1"/>
</dbReference>
<accession>A0ABT0XY65</accession>
<proteinExistence type="predicted"/>
<evidence type="ECO:0000256" key="4">
    <source>
        <dbReference type="ARBA" id="ARBA00022741"/>
    </source>
</evidence>
<dbReference type="PANTHER" id="PTHR43289">
    <property type="entry name" value="MITOGEN-ACTIVATED PROTEIN KINASE KINASE KINASE 20-RELATED"/>
    <property type="match status" value="1"/>
</dbReference>
<evidence type="ECO:0000256" key="3">
    <source>
        <dbReference type="ARBA" id="ARBA00022679"/>
    </source>
</evidence>
<keyword evidence="6" id="KW-0067">ATP-binding</keyword>
<dbReference type="NCBIfam" id="NF040588">
    <property type="entry name" value="FxsC_Nterm"/>
    <property type="match status" value="1"/>
</dbReference>
<dbReference type="SUPFAM" id="SSF52200">
    <property type="entry name" value="Toll/Interleukin receptor TIR domain"/>
    <property type="match status" value="1"/>
</dbReference>
<dbReference type="PROSITE" id="PS00108">
    <property type="entry name" value="PROTEIN_KINASE_ST"/>
    <property type="match status" value="1"/>
</dbReference>
<protein>
    <recommendedName>
        <fullName evidence="1">non-specific serine/threonine protein kinase</fullName>
        <ecNumber evidence="1">2.7.11.1</ecNumber>
    </recommendedName>
</protein>
<dbReference type="EC" id="2.7.11.1" evidence="1"/>
<dbReference type="InterPro" id="IPR011009">
    <property type="entry name" value="Kinase-like_dom_sf"/>
</dbReference>
<dbReference type="PROSITE" id="PS50011">
    <property type="entry name" value="PROTEIN_KINASE_DOM"/>
    <property type="match status" value="1"/>
</dbReference>
<keyword evidence="4" id="KW-0547">Nucleotide-binding</keyword>
<keyword evidence="10" id="KW-1185">Reference proteome</keyword>
<dbReference type="InterPro" id="IPR016187">
    <property type="entry name" value="CTDL_fold"/>
</dbReference>
<feature type="region of interest" description="Disordered" evidence="7">
    <location>
        <begin position="785"/>
        <end position="823"/>
    </location>
</feature>
<dbReference type="InterPro" id="IPR000719">
    <property type="entry name" value="Prot_kinase_dom"/>
</dbReference>
<keyword evidence="5" id="KW-0418">Kinase</keyword>
<dbReference type="Gene3D" id="3.40.50.10140">
    <property type="entry name" value="Toll/interleukin-1 receptor homology (TIR) domain"/>
    <property type="match status" value="1"/>
</dbReference>
<dbReference type="CDD" id="cd14014">
    <property type="entry name" value="STKc_PknB_like"/>
    <property type="match status" value="1"/>
</dbReference>
<dbReference type="Gene3D" id="3.30.200.20">
    <property type="entry name" value="Phosphorylase Kinase, domain 1"/>
    <property type="match status" value="1"/>
</dbReference>
<dbReference type="InterPro" id="IPR042095">
    <property type="entry name" value="SUMF_sf"/>
</dbReference>
<reference evidence="9 10" key="1">
    <citation type="submission" date="2022-06" db="EMBL/GenBank/DDBJ databases">
        <title>Actinoplanes abujensis sp. nov., isolated from Nigerian arid soil.</title>
        <authorList>
            <person name="Ding P."/>
        </authorList>
    </citation>
    <scope>NUCLEOTIDE SEQUENCE [LARGE SCALE GENOMIC DNA]</scope>
    <source>
        <strain evidence="10">TRM88002</strain>
    </source>
</reference>
<dbReference type="InterPro" id="IPR008271">
    <property type="entry name" value="Ser/Thr_kinase_AS"/>
</dbReference>
<evidence type="ECO:0000256" key="5">
    <source>
        <dbReference type="ARBA" id="ARBA00022777"/>
    </source>
</evidence>
<dbReference type="Gene3D" id="3.90.1580.10">
    <property type="entry name" value="paralog of FGE (formylglycine-generating enzyme)"/>
    <property type="match status" value="1"/>
</dbReference>
<evidence type="ECO:0000313" key="10">
    <source>
        <dbReference type="Proteomes" id="UP001523216"/>
    </source>
</evidence>
<dbReference type="SMART" id="SM00220">
    <property type="entry name" value="S_TKc"/>
    <property type="match status" value="1"/>
</dbReference>
<name>A0ABT0XY65_9ACTN</name>
<organism evidence="9 10">
    <name type="scientific">Paractinoplanes hotanensis</name>
    <dbReference type="NCBI Taxonomy" id="2906497"/>
    <lineage>
        <taxon>Bacteria</taxon>
        <taxon>Bacillati</taxon>
        <taxon>Actinomycetota</taxon>
        <taxon>Actinomycetes</taxon>
        <taxon>Micromonosporales</taxon>
        <taxon>Micromonosporaceae</taxon>
        <taxon>Paractinoplanes</taxon>
    </lineage>
</organism>
<dbReference type="Pfam" id="PF03781">
    <property type="entry name" value="FGE-sulfatase"/>
    <property type="match status" value="1"/>
</dbReference>
<dbReference type="Gene3D" id="1.10.510.10">
    <property type="entry name" value="Transferase(Phosphotransferase) domain 1"/>
    <property type="match status" value="1"/>
</dbReference>
<evidence type="ECO:0000256" key="2">
    <source>
        <dbReference type="ARBA" id="ARBA00022527"/>
    </source>
</evidence>